<dbReference type="Proteomes" id="UP000000496">
    <property type="component" value="Chromosome gsn.131"/>
</dbReference>
<evidence type="ECO:0008006" key="3">
    <source>
        <dbReference type="Google" id="ProtNLM"/>
    </source>
</evidence>
<dbReference type="HOGENOM" id="CLU_1721119_0_0_0"/>
<evidence type="ECO:0000313" key="2">
    <source>
        <dbReference type="Proteomes" id="UP000000496"/>
    </source>
</evidence>
<reference key="1">
    <citation type="journal article" date="2011" name="Mol. Biol. Evol.">
        <title>Unity in variety -- the pan-genome of the Chlamydiae.</title>
        <authorList>
            <person name="Collingro A."/>
            <person name="Tischler P."/>
            <person name="Weinmaier T."/>
            <person name="Penz T."/>
            <person name="Heinz E."/>
            <person name="Brunham R.C."/>
            <person name="Read T.D."/>
            <person name="Bavoil P.M."/>
            <person name="Sachse K."/>
            <person name="Kahane S."/>
            <person name="Friedman M.G."/>
            <person name="Rattei T."/>
            <person name="Myers G.S.A."/>
            <person name="Horn M."/>
        </authorList>
    </citation>
    <scope>NUCLEOTIDE SEQUENCE</scope>
    <source>
        <strain>Z</strain>
    </source>
</reference>
<dbReference type="EMBL" id="FR872582">
    <property type="protein sequence ID" value="CCB89717.1"/>
    <property type="molecule type" value="Genomic_DNA"/>
</dbReference>
<keyword evidence="2" id="KW-1185">Reference proteome</keyword>
<proteinExistence type="predicted"/>
<protein>
    <recommendedName>
        <fullName evidence="3">16S/18S rRNA aminocarboxypropyltransferase Tsr3 C-terminal domain-containing protein</fullName>
    </recommendedName>
</protein>
<organism evidence="1 2">
    <name type="scientific">Simkania negevensis (strain ATCC VR-1471 / DSM 27360 / Z)</name>
    <dbReference type="NCBI Taxonomy" id="331113"/>
    <lineage>
        <taxon>Bacteria</taxon>
        <taxon>Pseudomonadati</taxon>
        <taxon>Chlamydiota</taxon>
        <taxon>Chlamydiia</taxon>
        <taxon>Parachlamydiales</taxon>
        <taxon>Simkaniaceae</taxon>
        <taxon>Simkania</taxon>
    </lineage>
</organism>
<dbReference type="STRING" id="331113.SNE_A18400"/>
<dbReference type="OrthoDB" id="21036at2"/>
<gene>
    <name evidence="1" type="ordered locus">SNE_A18400</name>
</gene>
<accession>F8L379</accession>
<reference evidence="1 2" key="2">
    <citation type="journal article" date="2011" name="Mol. Biol. Evol.">
        <title>Unity in variety--the pan-genome of the Chlamydiae.</title>
        <authorList>
            <person name="Collingro A."/>
            <person name="Tischler P."/>
            <person name="Weinmaier T."/>
            <person name="Penz T."/>
            <person name="Heinz E."/>
            <person name="Brunham R.C."/>
            <person name="Read T.D."/>
            <person name="Bavoil P.M."/>
            <person name="Sachse K."/>
            <person name="Kahane S."/>
            <person name="Friedman M.G."/>
            <person name="Rattei T."/>
            <person name="Myers G.S."/>
            <person name="Horn M."/>
        </authorList>
    </citation>
    <scope>NUCLEOTIDE SEQUENCE [LARGE SCALE GENOMIC DNA]</scope>
    <source>
        <strain evidence="2">ATCC VR-1471 / Z</strain>
    </source>
</reference>
<sequence>MDRFLPTIILRHRKENLKKCSLRGLESREDMQFFTYPKDPLPSLQGYFLLALDAPILSEADRNMGIFLIDGTWKYAAVMGRQVPPIERRSLPSGLKTSYPRKQTGCSNPEEGLASIEALYAAYCLTGRDPTGLLDRYYWKDQFLEANPFLLF</sequence>
<dbReference type="eggNOG" id="COG2042">
    <property type="taxonomic scope" value="Bacteria"/>
</dbReference>
<dbReference type="AlphaFoldDB" id="F8L379"/>
<name>F8L379_SIMNZ</name>
<evidence type="ECO:0000313" key="1">
    <source>
        <dbReference type="EMBL" id="CCB89717.1"/>
    </source>
</evidence>
<dbReference type="KEGG" id="sng:SNE_A18400"/>